<dbReference type="InterPro" id="IPR038765">
    <property type="entry name" value="Papain-like_cys_pep_sf"/>
</dbReference>
<sequence>MGFVAGNIFLWKDMRFTGASMENRNSQSKEESQSNSFYCFDTTLTQPGDIILTGSPTGKNSRIIRGWTGSDFSHAGICFDSGIFIEALGKGVRRFNLARMATRSLKNVRFLRLKEEIPDRERIAKKAGSKAEQYLTQGYWLSGALKSLLNASKKEHTSSFFCSHLVAHAYREVGLELLQERMAEDVYPGLLFESDLFSDVTDSIAYMQTELRGMVWSFLEDEDDPTNTHTLEVEIAQRIYGKISREFEKHELPVPSNYYDVFRVLANLEQESIARAIDQKLVTLMSEEGLLTLMDPDLNEKLVHAQEIDKYVKHNLENNKFSDREVQDYLRIYRAFLSHADQELQGREDELELWRRLTVLRGLSSFALLAEHSEKMCDCFKQISAAIQQAVSYLEAYESGQGTTDG</sequence>
<dbReference type="Pfam" id="PF05708">
    <property type="entry name" value="Peptidase_C92"/>
    <property type="match status" value="1"/>
</dbReference>
<dbReference type="Gene3D" id="3.90.1720.10">
    <property type="entry name" value="endopeptidase domain like (from Nostoc punctiforme)"/>
    <property type="match status" value="1"/>
</dbReference>
<evidence type="ECO:0000313" key="1">
    <source>
        <dbReference type="EMBL" id="QDU06579.1"/>
    </source>
</evidence>
<dbReference type="InterPro" id="IPR024453">
    <property type="entry name" value="Peptidase_C92"/>
</dbReference>
<organism evidence="1 2">
    <name type="scientific">Gimesia chilikensis</name>
    <dbReference type="NCBI Taxonomy" id="2605989"/>
    <lineage>
        <taxon>Bacteria</taxon>
        <taxon>Pseudomonadati</taxon>
        <taxon>Planctomycetota</taxon>
        <taxon>Planctomycetia</taxon>
        <taxon>Planctomycetales</taxon>
        <taxon>Planctomycetaceae</taxon>
        <taxon>Gimesia</taxon>
    </lineage>
</organism>
<gene>
    <name evidence="1" type="ORF">V6x_63330</name>
</gene>
<accession>A0A517WMU4</accession>
<dbReference type="EMBL" id="CP036347">
    <property type="protein sequence ID" value="QDU06579.1"/>
    <property type="molecule type" value="Genomic_DNA"/>
</dbReference>
<dbReference type="RefSeq" id="WP_197999602.1">
    <property type="nucleotide sequence ID" value="NZ_CP036347.1"/>
</dbReference>
<reference evidence="1 2" key="1">
    <citation type="submission" date="2019-02" db="EMBL/GenBank/DDBJ databases">
        <title>Deep-cultivation of Planctomycetes and their phenomic and genomic characterization uncovers novel biology.</title>
        <authorList>
            <person name="Wiegand S."/>
            <person name="Jogler M."/>
            <person name="Boedeker C."/>
            <person name="Pinto D."/>
            <person name="Vollmers J."/>
            <person name="Rivas-Marin E."/>
            <person name="Kohn T."/>
            <person name="Peeters S.H."/>
            <person name="Heuer A."/>
            <person name="Rast P."/>
            <person name="Oberbeckmann S."/>
            <person name="Bunk B."/>
            <person name="Jeske O."/>
            <person name="Meyerdierks A."/>
            <person name="Storesund J.E."/>
            <person name="Kallscheuer N."/>
            <person name="Luecker S."/>
            <person name="Lage O.M."/>
            <person name="Pohl T."/>
            <person name="Merkel B.J."/>
            <person name="Hornburger P."/>
            <person name="Mueller R.-W."/>
            <person name="Bruemmer F."/>
            <person name="Labrenz M."/>
            <person name="Spormann A.M."/>
            <person name="Op den Camp H."/>
            <person name="Overmann J."/>
            <person name="Amann R."/>
            <person name="Jetten M.S.M."/>
            <person name="Mascher T."/>
            <person name="Medema M.H."/>
            <person name="Devos D.P."/>
            <person name="Kaster A.-K."/>
            <person name="Ovreas L."/>
            <person name="Rohde M."/>
            <person name="Galperin M.Y."/>
            <person name="Jogler C."/>
        </authorList>
    </citation>
    <scope>NUCLEOTIDE SEQUENCE [LARGE SCALE GENOMIC DNA]</scope>
    <source>
        <strain evidence="1 2">V6</strain>
    </source>
</reference>
<dbReference type="SUPFAM" id="SSF54001">
    <property type="entry name" value="Cysteine proteinases"/>
    <property type="match status" value="1"/>
</dbReference>
<protein>
    <submittedName>
        <fullName evidence="1">Uncharacterized protein</fullName>
    </submittedName>
</protein>
<dbReference type="AlphaFoldDB" id="A0A517WMU4"/>
<evidence type="ECO:0000313" key="2">
    <source>
        <dbReference type="Proteomes" id="UP000320722"/>
    </source>
</evidence>
<dbReference type="Proteomes" id="UP000320722">
    <property type="component" value="Chromosome"/>
</dbReference>
<name>A0A517WMU4_9PLAN</name>
<proteinExistence type="predicted"/>